<keyword evidence="8" id="KW-0862">Zinc</keyword>
<accession>A0A1S3Q610</accession>
<evidence type="ECO:0000256" key="1">
    <source>
        <dbReference type="ARBA" id="ARBA00000900"/>
    </source>
</evidence>
<comment type="catalytic activity">
    <reaction evidence="1">
        <text>S-ubiquitinyl-[E2 ubiquitin-conjugating enzyme]-L-cysteine + [acceptor protein]-L-lysine = [E2 ubiquitin-conjugating enzyme]-L-cysteine + N(6)-ubiquitinyl-[acceptor protein]-L-lysine.</text>
        <dbReference type="EC" id="2.3.2.27"/>
    </reaction>
</comment>
<keyword evidence="7" id="KW-0833">Ubl conjugation pathway</keyword>
<dbReference type="GeneID" id="106589642"/>
<dbReference type="Bgee" id="ENSSSAG00000071692">
    <property type="expression patterns" value="Expressed in semen and 5 other cell types or tissues"/>
</dbReference>
<name>A0A1S3Q610_SALSA</name>
<evidence type="ECO:0000256" key="3">
    <source>
        <dbReference type="ARBA" id="ARBA00012483"/>
    </source>
</evidence>
<feature type="region of interest" description="Disordered" evidence="9">
    <location>
        <begin position="744"/>
        <end position="777"/>
    </location>
</feature>
<dbReference type="SMART" id="SM00744">
    <property type="entry name" value="RINGv"/>
    <property type="match status" value="1"/>
</dbReference>
<dbReference type="AlphaFoldDB" id="A0A1S3Q610"/>
<evidence type="ECO:0000256" key="7">
    <source>
        <dbReference type="ARBA" id="ARBA00022786"/>
    </source>
</evidence>
<feature type="region of interest" description="Disordered" evidence="9">
    <location>
        <begin position="572"/>
        <end position="595"/>
    </location>
</feature>
<dbReference type="Pfam" id="PF12906">
    <property type="entry name" value="RINGv"/>
    <property type="match status" value="1"/>
</dbReference>
<evidence type="ECO:0000256" key="8">
    <source>
        <dbReference type="ARBA" id="ARBA00022833"/>
    </source>
</evidence>
<feature type="compositionally biased region" description="Polar residues" evidence="9">
    <location>
        <begin position="295"/>
        <end position="309"/>
    </location>
</feature>
<feature type="domain" description="RING-CH-type" evidence="10">
    <location>
        <begin position="608"/>
        <end position="678"/>
    </location>
</feature>
<feature type="compositionally biased region" description="Polar residues" evidence="9">
    <location>
        <begin position="744"/>
        <end position="754"/>
    </location>
</feature>
<feature type="compositionally biased region" description="Polar residues" evidence="9">
    <location>
        <begin position="385"/>
        <end position="401"/>
    </location>
</feature>
<dbReference type="GO" id="GO:0008270">
    <property type="term" value="F:zinc ion binding"/>
    <property type="evidence" value="ECO:0007669"/>
    <property type="project" value="UniProtKB-KW"/>
</dbReference>
<feature type="compositionally biased region" description="Low complexity" evidence="9">
    <location>
        <begin position="310"/>
        <end position="322"/>
    </location>
</feature>
<dbReference type="RefSeq" id="XP_014035342.1">
    <property type="nucleotide sequence ID" value="XM_014179867.2"/>
</dbReference>
<reference evidence="12" key="1">
    <citation type="submission" date="2025-08" db="UniProtKB">
        <authorList>
            <consortium name="RefSeq"/>
        </authorList>
    </citation>
    <scope>IDENTIFICATION</scope>
</reference>
<dbReference type="InterPro" id="IPR052297">
    <property type="entry name" value="RING-CH-type_E3_ubiq-ligase"/>
</dbReference>
<feature type="region of interest" description="Disordered" evidence="9">
    <location>
        <begin position="32"/>
        <end position="129"/>
    </location>
</feature>
<feature type="region of interest" description="Disordered" evidence="9">
    <location>
        <begin position="181"/>
        <end position="200"/>
    </location>
</feature>
<dbReference type="PROSITE" id="PS51292">
    <property type="entry name" value="ZF_RING_CH"/>
    <property type="match status" value="1"/>
</dbReference>
<dbReference type="OrthoDB" id="2154780at2759"/>
<keyword evidence="11" id="KW-1185">Reference proteome</keyword>
<feature type="compositionally biased region" description="Low complexity" evidence="9">
    <location>
        <begin position="523"/>
        <end position="538"/>
    </location>
</feature>
<organism evidence="11 12">
    <name type="scientific">Salmo salar</name>
    <name type="common">Atlantic salmon</name>
    <dbReference type="NCBI Taxonomy" id="8030"/>
    <lineage>
        <taxon>Eukaryota</taxon>
        <taxon>Metazoa</taxon>
        <taxon>Chordata</taxon>
        <taxon>Craniata</taxon>
        <taxon>Vertebrata</taxon>
        <taxon>Euteleostomi</taxon>
        <taxon>Actinopterygii</taxon>
        <taxon>Neopterygii</taxon>
        <taxon>Teleostei</taxon>
        <taxon>Protacanthopterygii</taxon>
        <taxon>Salmoniformes</taxon>
        <taxon>Salmonidae</taxon>
        <taxon>Salmoninae</taxon>
        <taxon>Salmo</taxon>
    </lineage>
</organism>
<evidence type="ECO:0000313" key="11">
    <source>
        <dbReference type="Proteomes" id="UP001652741"/>
    </source>
</evidence>
<gene>
    <name evidence="12" type="primary">LOC106589642</name>
</gene>
<feature type="region of interest" description="Disordered" evidence="9">
    <location>
        <begin position="376"/>
        <end position="418"/>
    </location>
</feature>
<feature type="compositionally biased region" description="Basic and acidic residues" evidence="9">
    <location>
        <begin position="350"/>
        <end position="359"/>
    </location>
</feature>
<feature type="compositionally biased region" description="Basic and acidic residues" evidence="9">
    <location>
        <begin position="32"/>
        <end position="47"/>
    </location>
</feature>
<protein>
    <recommendedName>
        <fullName evidence="3">RING-type E3 ubiquitin transferase</fullName>
        <ecNumber evidence="3">2.3.2.27</ecNumber>
    </recommendedName>
</protein>
<feature type="compositionally biased region" description="Polar residues" evidence="9">
    <location>
        <begin position="110"/>
        <end position="129"/>
    </location>
</feature>
<dbReference type="EC" id="2.3.2.27" evidence="3"/>
<feature type="compositionally biased region" description="Low complexity" evidence="9">
    <location>
        <begin position="573"/>
        <end position="590"/>
    </location>
</feature>
<evidence type="ECO:0000256" key="9">
    <source>
        <dbReference type="SAM" id="MobiDB-lite"/>
    </source>
</evidence>
<evidence type="ECO:0000256" key="5">
    <source>
        <dbReference type="ARBA" id="ARBA00022723"/>
    </source>
</evidence>
<feature type="region of interest" description="Disordered" evidence="9">
    <location>
        <begin position="509"/>
        <end position="545"/>
    </location>
</feature>
<evidence type="ECO:0000256" key="2">
    <source>
        <dbReference type="ARBA" id="ARBA00004906"/>
    </source>
</evidence>
<evidence type="ECO:0000256" key="6">
    <source>
        <dbReference type="ARBA" id="ARBA00022771"/>
    </source>
</evidence>
<dbReference type="PaxDb" id="8030-ENSSSAP00000092477"/>
<comment type="pathway">
    <text evidence="2">Protein modification; protein ubiquitination.</text>
</comment>
<keyword evidence="4" id="KW-0808">Transferase</keyword>
<dbReference type="GO" id="GO:0061630">
    <property type="term" value="F:ubiquitin protein ligase activity"/>
    <property type="evidence" value="ECO:0007669"/>
    <property type="project" value="UniProtKB-EC"/>
</dbReference>
<evidence type="ECO:0000256" key="4">
    <source>
        <dbReference type="ARBA" id="ARBA00022679"/>
    </source>
</evidence>
<sequence length="777" mass="86312">MYSWERRAAENLTNAEHICEVKKRRDLKYQDHLRRREQERADAEVRREVHRVRTPSPTPQTNRFKARRYERPWAQGAPDTKKSSSSVKSTRSEMRNSQNKGSVSRFPAISSGTQSSVTQSRTAELATTSKTWRRAIAPLASHCKKQSPPCHKHRSVAIKNRACKLSTCATKSNTLKLTQSQDTLRGKRKMGAPSCDRADSSNISTRHDLVKRPLDSCYLPQPLICSRRSYTDWPCLPSLQYHRSPSPDDPEPHPYLQLISEPFQGFSESSSITEEYVRSEDTYRAELCSRSLADTSPLSVPESLPSQCPSSSGTLESSSLSLSDSFTGPLSSHFHTLGVLSSESESDREDDNHSCQDADRESYYIPVRWAASQSSSHDILCPSPSVRTVQSPRGMQSQLSMESTSTPEESPNSRASYTGGGYSPMPSLMQVGRLSISPLSITPSVTQRASRGTLTTPQQLYEHLPELDHLSPLSPRRANPIWLGSERWPVLEASPPRTSYTLRHSQLVSRIQQEEPEEVRGEASSSDSSTEDTPSSSEASRHGTSGLMDHLTMALMALRDIRREVAHIQMSNAQQGSGAMAAQEAQSAPATNPETLRKIKERLLEESSDEEEGDQCRICQCGAGSPTNPLLTPCLCSGSLQYIHHDCLKRWIQTKIQSGTTLSAVRTCELCKGSLTLDLDDFDMEEFYQRHGQTQVEQTSPELYMLLILQQRFSELLQVAQSRSNAVSRMATRLYLIQRTAGANSLEASSSSTHTEGRASRGSQRGNHAPGTPDPPT</sequence>
<proteinExistence type="predicted"/>
<feature type="region of interest" description="Disordered" evidence="9">
    <location>
        <begin position="295"/>
        <end position="322"/>
    </location>
</feature>
<evidence type="ECO:0000313" key="12">
    <source>
        <dbReference type="RefSeq" id="XP_014035342.1"/>
    </source>
</evidence>
<feature type="region of interest" description="Disordered" evidence="9">
    <location>
        <begin position="340"/>
        <end position="359"/>
    </location>
</feature>
<dbReference type="InterPro" id="IPR013083">
    <property type="entry name" value="Znf_RING/FYVE/PHD"/>
</dbReference>
<keyword evidence="5" id="KW-0479">Metal-binding</keyword>
<dbReference type="Gene3D" id="3.30.40.10">
    <property type="entry name" value="Zinc/RING finger domain, C3HC4 (zinc finger)"/>
    <property type="match status" value="1"/>
</dbReference>
<keyword evidence="6" id="KW-0863">Zinc-finger</keyword>
<dbReference type="InterPro" id="IPR011016">
    <property type="entry name" value="Znf_RING-CH"/>
</dbReference>
<dbReference type="PANTHER" id="PTHR14471:SF5">
    <property type="entry name" value="E3 UBIQUITIN-PROTEIN LIGASE MARCHF10-RELATED"/>
    <property type="match status" value="1"/>
</dbReference>
<dbReference type="PANTHER" id="PTHR14471">
    <property type="entry name" value="MARCH7/10 E3 UBIQUITIN PROTEIN LIGASE FAMILY MEMBER"/>
    <property type="match status" value="1"/>
</dbReference>
<dbReference type="STRING" id="8030.ENSSSAP00000092477"/>
<dbReference type="Proteomes" id="UP001652741">
    <property type="component" value="Chromosome ssa28"/>
</dbReference>
<evidence type="ECO:0000259" key="10">
    <source>
        <dbReference type="PROSITE" id="PS51292"/>
    </source>
</evidence>
<dbReference type="SUPFAM" id="SSF57850">
    <property type="entry name" value="RING/U-box"/>
    <property type="match status" value="1"/>
</dbReference>
<dbReference type="KEGG" id="sasa:106589642"/>